<protein>
    <submittedName>
        <fullName evidence="1">Uncharacterized protein</fullName>
    </submittedName>
</protein>
<reference evidence="1" key="1">
    <citation type="submission" date="2021-05" db="EMBL/GenBank/DDBJ databases">
        <authorList>
            <person name="Scholz U."/>
            <person name="Mascher M."/>
            <person name="Fiebig A."/>
        </authorList>
    </citation>
    <scope>NUCLEOTIDE SEQUENCE [LARGE SCALE GENOMIC DNA]</scope>
</reference>
<accession>A0ACD5W7H4</accession>
<evidence type="ECO:0000313" key="1">
    <source>
        <dbReference type="EnsemblPlants" id="AVESA.00010b.r2.3DG0570370.1.CDS"/>
    </source>
</evidence>
<keyword evidence="2" id="KW-1185">Reference proteome</keyword>
<dbReference type="EnsemblPlants" id="AVESA.00010b.r2.3DG0570370.1">
    <property type="protein sequence ID" value="AVESA.00010b.r2.3DG0570370.1.CDS"/>
    <property type="gene ID" value="AVESA.00010b.r2.3DG0570370"/>
</dbReference>
<sequence length="233" mass="25902">MLLLGGAHVAVKMLEGNSSFNGKDFISEVSTMGRIHHINVKSFSWDKLTEIALGIARGINYLHQGCDMQILHFDIKPHNILLDSIPKVADFGLAKLYPRGDSFVPLSAMQGTIGYIAPEMISRSFGVISTKSDVYSFGMLLLEMAGGRMNADPSAVTSSQGYYPSWVYDQLTQQEMRSCDRPMMSEVMEMLEAGADGLQMPSRPFFCDEGHIHVEDSYHFTSELTTLSEEDEE</sequence>
<name>A0ACD5W7H4_AVESA</name>
<evidence type="ECO:0000313" key="2">
    <source>
        <dbReference type="Proteomes" id="UP001732700"/>
    </source>
</evidence>
<organism evidence="1 2">
    <name type="scientific">Avena sativa</name>
    <name type="common">Oat</name>
    <dbReference type="NCBI Taxonomy" id="4498"/>
    <lineage>
        <taxon>Eukaryota</taxon>
        <taxon>Viridiplantae</taxon>
        <taxon>Streptophyta</taxon>
        <taxon>Embryophyta</taxon>
        <taxon>Tracheophyta</taxon>
        <taxon>Spermatophyta</taxon>
        <taxon>Magnoliopsida</taxon>
        <taxon>Liliopsida</taxon>
        <taxon>Poales</taxon>
        <taxon>Poaceae</taxon>
        <taxon>BOP clade</taxon>
        <taxon>Pooideae</taxon>
        <taxon>Poodae</taxon>
        <taxon>Poeae</taxon>
        <taxon>Poeae Chloroplast Group 1 (Aveneae type)</taxon>
        <taxon>Aveninae</taxon>
        <taxon>Avena</taxon>
    </lineage>
</organism>
<dbReference type="Proteomes" id="UP001732700">
    <property type="component" value="Chromosome 3D"/>
</dbReference>
<reference evidence="1" key="2">
    <citation type="submission" date="2025-09" db="UniProtKB">
        <authorList>
            <consortium name="EnsemblPlants"/>
        </authorList>
    </citation>
    <scope>IDENTIFICATION</scope>
</reference>
<proteinExistence type="predicted"/>